<sequence length="75" mass="8460">ESTRKHRYVSRELVQKDVGRSRKPDVPDALSGAGRHEQNFRTEVGVCWLAWLPKPQILETLMGYSGWRGAPGPCP</sequence>
<evidence type="ECO:0000313" key="2">
    <source>
        <dbReference type="EMBL" id="WMV40818.1"/>
    </source>
</evidence>
<reference evidence="2" key="1">
    <citation type="submission" date="2023-08" db="EMBL/GenBank/DDBJ databases">
        <title>A de novo genome assembly of Solanum verrucosum Schlechtendal, a Mexican diploid species geographically isolated from the other diploid A-genome species in potato relatives.</title>
        <authorList>
            <person name="Hosaka K."/>
        </authorList>
    </citation>
    <scope>NUCLEOTIDE SEQUENCE</scope>
    <source>
        <tissue evidence="2">Young leaves</tissue>
    </source>
</reference>
<gene>
    <name evidence="2" type="ORF">MTR67_034203</name>
</gene>
<organism evidence="2 3">
    <name type="scientific">Solanum verrucosum</name>
    <dbReference type="NCBI Taxonomy" id="315347"/>
    <lineage>
        <taxon>Eukaryota</taxon>
        <taxon>Viridiplantae</taxon>
        <taxon>Streptophyta</taxon>
        <taxon>Embryophyta</taxon>
        <taxon>Tracheophyta</taxon>
        <taxon>Spermatophyta</taxon>
        <taxon>Magnoliopsida</taxon>
        <taxon>eudicotyledons</taxon>
        <taxon>Gunneridae</taxon>
        <taxon>Pentapetalae</taxon>
        <taxon>asterids</taxon>
        <taxon>lamiids</taxon>
        <taxon>Solanales</taxon>
        <taxon>Solanaceae</taxon>
        <taxon>Solanoideae</taxon>
        <taxon>Solaneae</taxon>
        <taxon>Solanum</taxon>
    </lineage>
</organism>
<accession>A0AAF0ZK37</accession>
<feature type="non-terminal residue" evidence="2">
    <location>
        <position position="1"/>
    </location>
</feature>
<dbReference type="EMBL" id="CP133619">
    <property type="protein sequence ID" value="WMV40818.1"/>
    <property type="molecule type" value="Genomic_DNA"/>
</dbReference>
<evidence type="ECO:0000256" key="1">
    <source>
        <dbReference type="SAM" id="MobiDB-lite"/>
    </source>
</evidence>
<dbReference type="AlphaFoldDB" id="A0AAF0ZK37"/>
<feature type="compositionally biased region" description="Basic and acidic residues" evidence="1">
    <location>
        <begin position="16"/>
        <end position="26"/>
    </location>
</feature>
<dbReference type="Proteomes" id="UP001234989">
    <property type="component" value="Chromosome 8"/>
</dbReference>
<proteinExistence type="predicted"/>
<keyword evidence="3" id="KW-1185">Reference proteome</keyword>
<feature type="region of interest" description="Disordered" evidence="1">
    <location>
        <begin position="16"/>
        <end position="35"/>
    </location>
</feature>
<protein>
    <submittedName>
        <fullName evidence="2">Uncharacterized protein</fullName>
    </submittedName>
</protein>
<evidence type="ECO:0000313" key="3">
    <source>
        <dbReference type="Proteomes" id="UP001234989"/>
    </source>
</evidence>
<name>A0AAF0ZK37_SOLVR</name>